<feature type="region of interest" description="Disordered" evidence="1">
    <location>
        <begin position="1"/>
        <end position="46"/>
    </location>
</feature>
<feature type="domain" description="Protein kinase" evidence="2">
    <location>
        <begin position="136"/>
        <end position="434"/>
    </location>
</feature>
<dbReference type="InterPro" id="IPR050235">
    <property type="entry name" value="CK1_Ser-Thr_kinase"/>
</dbReference>
<evidence type="ECO:0000256" key="1">
    <source>
        <dbReference type="SAM" id="MobiDB-lite"/>
    </source>
</evidence>
<accession>A0A6V7TRX5</accession>
<comment type="caution">
    <text evidence="3">The sequence shown here is derived from an EMBL/GenBank/DDBJ whole genome shotgun (WGS) entry which is preliminary data.</text>
</comment>
<dbReference type="Proteomes" id="UP000580250">
    <property type="component" value="Unassembled WGS sequence"/>
</dbReference>
<organism evidence="3 4">
    <name type="scientific">Meloidogyne enterolobii</name>
    <name type="common">Root-knot nematode worm</name>
    <name type="synonym">Meloidogyne mayaguensis</name>
    <dbReference type="NCBI Taxonomy" id="390850"/>
    <lineage>
        <taxon>Eukaryota</taxon>
        <taxon>Metazoa</taxon>
        <taxon>Ecdysozoa</taxon>
        <taxon>Nematoda</taxon>
        <taxon>Chromadorea</taxon>
        <taxon>Rhabditida</taxon>
        <taxon>Tylenchina</taxon>
        <taxon>Tylenchomorpha</taxon>
        <taxon>Tylenchoidea</taxon>
        <taxon>Meloidogynidae</taxon>
        <taxon>Meloidogyninae</taxon>
        <taxon>Meloidogyne</taxon>
    </lineage>
</organism>
<dbReference type="PANTHER" id="PTHR11909">
    <property type="entry name" value="CASEIN KINASE-RELATED"/>
    <property type="match status" value="1"/>
</dbReference>
<sequence>MDSDYVNLGAPAAAWNPASQNQQQTTAPEHAGPCCVDGGQAEPTNSADVIQQPSFDRSAYVDLSTRAQPTAENETLYQAKQVPSAPDASFEKQQPQEQASGKEEKGSVNNDKLAVPEGADPSVRDNDLFAIMRVGYGPLRLVHFGPFSRVYFVRHKKNPAHECMAKVEAHNEKKRTLGIEARVYLDCKGVCGFAELYDRFQTSDGSRVLVIQRLGTDLNRIRLSLPNQSLTQADALKLCLETFARIWSLHDRNWMHRDIKPSNFVVGLPQSKMDDQVFIIDFGLARQRQEKSRPTGACPILGTDAYRPISNYSRVEYQPKDDIESWFYMCHEFFNGALPWDKLPHSSTLDFKIHCRKLGRDLLLSNMPDTFDEILKSIDSSKTKVDYFQISTLLKAALANLSQEQLAEPFSWKKDPTIVHRAIEIEQPRIFPGI</sequence>
<gene>
    <name evidence="3" type="ORF">MENT_LOCUS3726</name>
</gene>
<dbReference type="SMART" id="SM00220">
    <property type="entry name" value="S_TKc"/>
    <property type="match status" value="1"/>
</dbReference>
<reference evidence="3 4" key="1">
    <citation type="submission" date="2020-08" db="EMBL/GenBank/DDBJ databases">
        <authorList>
            <person name="Koutsovoulos G."/>
            <person name="Danchin GJ E."/>
        </authorList>
    </citation>
    <scope>NUCLEOTIDE SEQUENCE [LARGE SCALE GENOMIC DNA]</scope>
</reference>
<dbReference type="OrthoDB" id="5869605at2759"/>
<dbReference type="GO" id="GO:0005524">
    <property type="term" value="F:ATP binding"/>
    <property type="evidence" value="ECO:0007669"/>
    <property type="project" value="InterPro"/>
</dbReference>
<dbReference type="EMBL" id="CAJEWN010000012">
    <property type="protein sequence ID" value="CAD2132606.1"/>
    <property type="molecule type" value="Genomic_DNA"/>
</dbReference>
<dbReference type="GO" id="GO:0004672">
    <property type="term" value="F:protein kinase activity"/>
    <property type="evidence" value="ECO:0007669"/>
    <property type="project" value="InterPro"/>
</dbReference>
<evidence type="ECO:0000313" key="3">
    <source>
        <dbReference type="EMBL" id="CAD2132606.1"/>
    </source>
</evidence>
<evidence type="ECO:0000259" key="2">
    <source>
        <dbReference type="PROSITE" id="PS50011"/>
    </source>
</evidence>
<dbReference type="AlphaFoldDB" id="A0A6V7TRX5"/>
<dbReference type="SUPFAM" id="SSF56112">
    <property type="entry name" value="Protein kinase-like (PK-like)"/>
    <property type="match status" value="1"/>
</dbReference>
<dbReference type="Pfam" id="PF00069">
    <property type="entry name" value="Pkinase"/>
    <property type="match status" value="1"/>
</dbReference>
<dbReference type="InterPro" id="IPR000719">
    <property type="entry name" value="Prot_kinase_dom"/>
</dbReference>
<feature type="compositionally biased region" description="Polar residues" evidence="1">
    <location>
        <begin position="17"/>
        <end position="27"/>
    </location>
</feature>
<dbReference type="Gene3D" id="1.10.510.10">
    <property type="entry name" value="Transferase(Phosphotransferase) domain 1"/>
    <property type="match status" value="1"/>
</dbReference>
<protein>
    <recommendedName>
        <fullName evidence="2">Protein kinase domain-containing protein</fullName>
    </recommendedName>
</protein>
<dbReference type="PROSITE" id="PS50011">
    <property type="entry name" value="PROTEIN_KINASE_DOM"/>
    <property type="match status" value="1"/>
</dbReference>
<evidence type="ECO:0000313" key="4">
    <source>
        <dbReference type="Proteomes" id="UP000580250"/>
    </source>
</evidence>
<name>A0A6V7TRX5_MELEN</name>
<dbReference type="InterPro" id="IPR011009">
    <property type="entry name" value="Kinase-like_dom_sf"/>
</dbReference>
<feature type="region of interest" description="Disordered" evidence="1">
    <location>
        <begin position="81"/>
        <end position="119"/>
    </location>
</feature>
<proteinExistence type="predicted"/>